<evidence type="ECO:0000313" key="2">
    <source>
        <dbReference type="Proteomes" id="UP000054485"/>
    </source>
</evidence>
<dbReference type="AlphaFoldDB" id="A0A0D0A8J3"/>
<accession>A0A0D0A8J3</accession>
<keyword evidence="2" id="KW-1185">Reference proteome</keyword>
<proteinExistence type="predicted"/>
<evidence type="ECO:0000313" key="1">
    <source>
        <dbReference type="EMBL" id="KIK34449.1"/>
    </source>
</evidence>
<gene>
    <name evidence="1" type="ORF">CY34DRAFT_812907</name>
</gene>
<dbReference type="HOGENOM" id="CLU_1723548_0_0_1"/>
<dbReference type="InParanoid" id="A0A0D0A8J3"/>
<reference evidence="2" key="2">
    <citation type="submission" date="2015-01" db="EMBL/GenBank/DDBJ databases">
        <title>Evolutionary Origins and Diversification of the Mycorrhizal Mutualists.</title>
        <authorList>
            <consortium name="DOE Joint Genome Institute"/>
            <consortium name="Mycorrhizal Genomics Consortium"/>
            <person name="Kohler A."/>
            <person name="Kuo A."/>
            <person name="Nagy L.G."/>
            <person name="Floudas D."/>
            <person name="Copeland A."/>
            <person name="Barry K.W."/>
            <person name="Cichocki N."/>
            <person name="Veneault-Fourrey C."/>
            <person name="LaButti K."/>
            <person name="Lindquist E.A."/>
            <person name="Lipzen A."/>
            <person name="Lundell T."/>
            <person name="Morin E."/>
            <person name="Murat C."/>
            <person name="Riley R."/>
            <person name="Ohm R."/>
            <person name="Sun H."/>
            <person name="Tunlid A."/>
            <person name="Henrissat B."/>
            <person name="Grigoriev I.V."/>
            <person name="Hibbett D.S."/>
            <person name="Martin F."/>
        </authorList>
    </citation>
    <scope>NUCLEOTIDE SEQUENCE [LARGE SCALE GENOMIC DNA]</scope>
    <source>
        <strain evidence="2">UH-Slu-Lm8-n1</strain>
    </source>
</reference>
<name>A0A0D0A8J3_9AGAM</name>
<sequence length="152" mass="16610">MPPYPSTHHCSCGRSTKRAAKLGYCPKCSETCEGRGSAQTKGGVAQVITHKKWVKYQTESCSACENAREAIEKITYTIPPYPSTHHCSCDKPTKRAAKLGYCPKCSETCEGRGSAQTKGGVAQAITHKKWVKYQTESCSACESAREAIEKKK</sequence>
<organism evidence="1 2">
    <name type="scientific">Suillus luteus UH-Slu-Lm8-n1</name>
    <dbReference type="NCBI Taxonomy" id="930992"/>
    <lineage>
        <taxon>Eukaryota</taxon>
        <taxon>Fungi</taxon>
        <taxon>Dikarya</taxon>
        <taxon>Basidiomycota</taxon>
        <taxon>Agaricomycotina</taxon>
        <taxon>Agaricomycetes</taxon>
        <taxon>Agaricomycetidae</taxon>
        <taxon>Boletales</taxon>
        <taxon>Suillineae</taxon>
        <taxon>Suillaceae</taxon>
        <taxon>Suillus</taxon>
    </lineage>
</organism>
<protein>
    <submittedName>
        <fullName evidence="1">Uncharacterized protein</fullName>
    </submittedName>
</protein>
<reference evidence="1 2" key="1">
    <citation type="submission" date="2014-04" db="EMBL/GenBank/DDBJ databases">
        <authorList>
            <consortium name="DOE Joint Genome Institute"/>
            <person name="Kuo A."/>
            <person name="Ruytinx J."/>
            <person name="Rineau F."/>
            <person name="Colpaert J."/>
            <person name="Kohler A."/>
            <person name="Nagy L.G."/>
            <person name="Floudas D."/>
            <person name="Copeland A."/>
            <person name="Barry K.W."/>
            <person name="Cichocki N."/>
            <person name="Veneault-Fourrey C."/>
            <person name="LaButti K."/>
            <person name="Lindquist E.A."/>
            <person name="Lipzen A."/>
            <person name="Lundell T."/>
            <person name="Morin E."/>
            <person name="Murat C."/>
            <person name="Sun H."/>
            <person name="Tunlid A."/>
            <person name="Henrissat B."/>
            <person name="Grigoriev I.V."/>
            <person name="Hibbett D.S."/>
            <person name="Martin F."/>
            <person name="Nordberg H.P."/>
            <person name="Cantor M.N."/>
            <person name="Hua S.X."/>
        </authorList>
    </citation>
    <scope>NUCLEOTIDE SEQUENCE [LARGE SCALE GENOMIC DNA]</scope>
    <source>
        <strain evidence="1 2">UH-Slu-Lm8-n1</strain>
    </source>
</reference>
<dbReference type="EMBL" id="KN835752">
    <property type="protein sequence ID" value="KIK34449.1"/>
    <property type="molecule type" value="Genomic_DNA"/>
</dbReference>
<dbReference type="OrthoDB" id="10316299at2759"/>
<dbReference type="Proteomes" id="UP000054485">
    <property type="component" value="Unassembled WGS sequence"/>
</dbReference>